<dbReference type="EMBL" id="JBHSOF010000060">
    <property type="protein sequence ID" value="MFC5667553.1"/>
    <property type="molecule type" value="Genomic_DNA"/>
</dbReference>
<protein>
    <submittedName>
        <fullName evidence="2">Uncharacterized protein</fullName>
    </submittedName>
</protein>
<gene>
    <name evidence="2" type="ORF">ACFP3U_31855</name>
</gene>
<accession>A0ABW0XCV9</accession>
<organism evidence="2 3">
    <name type="scientific">Kitasatospora misakiensis</name>
    <dbReference type="NCBI Taxonomy" id="67330"/>
    <lineage>
        <taxon>Bacteria</taxon>
        <taxon>Bacillati</taxon>
        <taxon>Actinomycetota</taxon>
        <taxon>Actinomycetes</taxon>
        <taxon>Kitasatosporales</taxon>
        <taxon>Streptomycetaceae</taxon>
        <taxon>Kitasatospora</taxon>
    </lineage>
</organism>
<feature type="compositionally biased region" description="Basic and acidic residues" evidence="1">
    <location>
        <begin position="227"/>
        <end position="238"/>
    </location>
</feature>
<proteinExistence type="predicted"/>
<feature type="region of interest" description="Disordered" evidence="1">
    <location>
        <begin position="193"/>
        <end position="238"/>
    </location>
</feature>
<dbReference type="Proteomes" id="UP001595975">
    <property type="component" value="Unassembled WGS sequence"/>
</dbReference>
<sequence length="266" mass="28180">MRITADSFAQAVYTAMLTNPLDHRAGLDAVDRIGIGTTEHTDQLLKNHAVAYPAATPETVLEPLYPDRLAEDFLALMTAGHKVASFTPDPWTGEALSGLLSQPSEWQGTAMTVLVAAAARWPHVAARQLAPLLGARPELAPAGGGVTLAALSDIRQLDEATLSAVEQRLPAGSHPELNAGVLSLVQCLTDMRSPRHHGPAGAGTAARSTGPAPVLRRPPSTGVGDRSAVHGDPPEAWRAEPFRSWPAFRLVPLRRRRLPGQGRPSG</sequence>
<comment type="caution">
    <text evidence="2">The sequence shown here is derived from an EMBL/GenBank/DDBJ whole genome shotgun (WGS) entry which is preliminary data.</text>
</comment>
<dbReference type="RefSeq" id="WP_380229223.1">
    <property type="nucleotide sequence ID" value="NZ_JBHSOF010000060.1"/>
</dbReference>
<reference evidence="3" key="1">
    <citation type="journal article" date="2019" name="Int. J. Syst. Evol. Microbiol.">
        <title>The Global Catalogue of Microorganisms (GCM) 10K type strain sequencing project: providing services to taxonomists for standard genome sequencing and annotation.</title>
        <authorList>
            <consortium name="The Broad Institute Genomics Platform"/>
            <consortium name="The Broad Institute Genome Sequencing Center for Infectious Disease"/>
            <person name="Wu L."/>
            <person name="Ma J."/>
        </authorList>
    </citation>
    <scope>NUCLEOTIDE SEQUENCE [LARGE SCALE GENOMIC DNA]</scope>
    <source>
        <strain evidence="3">CGMCC 4.1437</strain>
    </source>
</reference>
<evidence type="ECO:0000313" key="2">
    <source>
        <dbReference type="EMBL" id="MFC5667553.1"/>
    </source>
</evidence>
<name>A0ABW0XCV9_9ACTN</name>
<evidence type="ECO:0000313" key="3">
    <source>
        <dbReference type="Proteomes" id="UP001595975"/>
    </source>
</evidence>
<evidence type="ECO:0000256" key="1">
    <source>
        <dbReference type="SAM" id="MobiDB-lite"/>
    </source>
</evidence>
<keyword evidence="3" id="KW-1185">Reference proteome</keyword>